<evidence type="ECO:0000313" key="1">
    <source>
        <dbReference type="EMBL" id="MTC34407.1"/>
    </source>
</evidence>
<reference evidence="1 2" key="1">
    <citation type="submission" date="2019-10" db="EMBL/GenBank/DDBJ databases">
        <title>Comparative genomic analysis of Providencia.</title>
        <authorList>
            <person name="Yuan C."/>
            <person name="Wei Y."/>
            <person name="Yin Z."/>
        </authorList>
    </citation>
    <scope>NUCLEOTIDE SEQUENCE [LARGE SCALE GENOMIC DNA]</scope>
    <source>
        <strain evidence="2">wls1934</strain>
    </source>
</reference>
<dbReference type="EMBL" id="WLUB01000024">
    <property type="protein sequence ID" value="MTC34407.1"/>
    <property type="molecule type" value="Genomic_DNA"/>
</dbReference>
<proteinExistence type="predicted"/>
<accession>A0AAW9V9U5</accession>
<comment type="caution">
    <text evidence="1">The sequence shown here is derived from an EMBL/GenBank/DDBJ whole genome shotgun (WGS) entry which is preliminary data.</text>
</comment>
<evidence type="ECO:0000313" key="2">
    <source>
        <dbReference type="Proteomes" id="UP000449944"/>
    </source>
</evidence>
<organism evidence="1 2">
    <name type="scientific">Providencia alcalifaciens</name>
    <dbReference type="NCBI Taxonomy" id="126385"/>
    <lineage>
        <taxon>Bacteria</taxon>
        <taxon>Pseudomonadati</taxon>
        <taxon>Pseudomonadota</taxon>
        <taxon>Gammaproteobacteria</taxon>
        <taxon>Enterobacterales</taxon>
        <taxon>Morganellaceae</taxon>
        <taxon>Providencia</taxon>
    </lineage>
</organism>
<dbReference type="AlphaFoldDB" id="A0AAW9V9U5"/>
<dbReference type="Proteomes" id="UP000449944">
    <property type="component" value="Unassembled WGS sequence"/>
</dbReference>
<protein>
    <submittedName>
        <fullName evidence="1">Uncharacterized protein</fullName>
    </submittedName>
</protein>
<gene>
    <name evidence="1" type="ORF">GKR67_07245</name>
</gene>
<name>A0AAW9V9U5_9GAMM</name>
<sequence>MNDTISHAIECWTSRPTWFSSHPMDVKELRQAISNLKKVMPPPTLQEIKEAIHFYVDDAPTLLGTPSDLSQAVHEFAVKIYNKL</sequence>